<keyword evidence="2" id="KW-1185">Reference proteome</keyword>
<dbReference type="AlphaFoldDB" id="A0AA35PLQ4"/>
<evidence type="ECO:0000313" key="1">
    <source>
        <dbReference type="EMBL" id="CAI5792774.1"/>
    </source>
</evidence>
<accession>A0AA35PLQ4</accession>
<protein>
    <submittedName>
        <fullName evidence="1">Uncharacterized protein</fullName>
    </submittedName>
</protein>
<reference evidence="1" key="1">
    <citation type="submission" date="2022-12" db="EMBL/GenBank/DDBJ databases">
        <authorList>
            <person name="Alioto T."/>
            <person name="Alioto T."/>
            <person name="Gomez Garrido J."/>
        </authorList>
    </citation>
    <scope>NUCLEOTIDE SEQUENCE</scope>
</reference>
<proteinExistence type="predicted"/>
<dbReference type="Proteomes" id="UP001178461">
    <property type="component" value="Chromosome 14"/>
</dbReference>
<organism evidence="1 2">
    <name type="scientific">Podarcis lilfordi</name>
    <name type="common">Lilford's wall lizard</name>
    <dbReference type="NCBI Taxonomy" id="74358"/>
    <lineage>
        <taxon>Eukaryota</taxon>
        <taxon>Metazoa</taxon>
        <taxon>Chordata</taxon>
        <taxon>Craniata</taxon>
        <taxon>Vertebrata</taxon>
        <taxon>Euteleostomi</taxon>
        <taxon>Lepidosauria</taxon>
        <taxon>Squamata</taxon>
        <taxon>Bifurcata</taxon>
        <taxon>Unidentata</taxon>
        <taxon>Episquamata</taxon>
        <taxon>Laterata</taxon>
        <taxon>Lacertibaenia</taxon>
        <taxon>Lacertidae</taxon>
        <taxon>Podarcis</taxon>
    </lineage>
</organism>
<name>A0AA35PLQ4_9SAUR</name>
<evidence type="ECO:0000313" key="2">
    <source>
        <dbReference type="Proteomes" id="UP001178461"/>
    </source>
</evidence>
<gene>
    <name evidence="1" type="ORF">PODLI_1B002690</name>
</gene>
<sequence length="150" mass="17115">MTSNCTIRTQVSLEALRIPTLMSARHEWSQSKHRELGDASTKSLYHDIHRIHYLPDAEITEYLALHGLLQKGSKSPVSASFLHSLNYSRTPICQQDTNGRDFLLLKNSTAKLRSQHCHLRFSNPPILFGTESELLLCDLAFSVQLHLRDF</sequence>
<dbReference type="EMBL" id="OX395139">
    <property type="protein sequence ID" value="CAI5792774.1"/>
    <property type="molecule type" value="Genomic_DNA"/>
</dbReference>